<accession>A0A4U8UTA7</accession>
<sequence>MDTLIGVIVTVASGLTCFWYLICVICLVQSVRDGTTFVLLTSQSVCDVLALIQYIIFGFEITFEWKLLHLPPKWASLLYSFLEYVALPHYVVIAANRATLQQGYTKFGP</sequence>
<dbReference type="AlphaFoldDB" id="A0A4U8UTA7"/>
<evidence type="ECO:0008006" key="4">
    <source>
        <dbReference type="Google" id="ProtNLM"/>
    </source>
</evidence>
<feature type="transmembrane region" description="Helical" evidence="1">
    <location>
        <begin position="37"/>
        <end position="57"/>
    </location>
</feature>
<organism evidence="2 3">
    <name type="scientific">Steinernema carpocapsae</name>
    <name type="common">Entomopathogenic nematode</name>
    <dbReference type="NCBI Taxonomy" id="34508"/>
    <lineage>
        <taxon>Eukaryota</taxon>
        <taxon>Metazoa</taxon>
        <taxon>Ecdysozoa</taxon>
        <taxon>Nematoda</taxon>
        <taxon>Chromadorea</taxon>
        <taxon>Rhabditida</taxon>
        <taxon>Tylenchina</taxon>
        <taxon>Panagrolaimomorpha</taxon>
        <taxon>Strongyloidoidea</taxon>
        <taxon>Steinernematidae</taxon>
        <taxon>Steinernema</taxon>
    </lineage>
</organism>
<evidence type="ECO:0000313" key="3">
    <source>
        <dbReference type="Proteomes" id="UP000298663"/>
    </source>
</evidence>
<evidence type="ECO:0000256" key="1">
    <source>
        <dbReference type="SAM" id="Phobius"/>
    </source>
</evidence>
<name>A0A4U8UTA7_STECR</name>
<gene>
    <name evidence="2" type="ORF">L596_002827</name>
</gene>
<protein>
    <recommendedName>
        <fullName evidence="4">7TM GPCR serpentine receptor class x (Srx) domain-containing protein</fullName>
    </recommendedName>
</protein>
<reference evidence="2 3" key="2">
    <citation type="journal article" date="2019" name="G3 (Bethesda)">
        <title>Hybrid Assembly of the Genome of the Entomopathogenic Nematode Steinernema carpocapsae Identifies the X-Chromosome.</title>
        <authorList>
            <person name="Serra L."/>
            <person name="Macchietto M."/>
            <person name="Macias-Munoz A."/>
            <person name="McGill C.J."/>
            <person name="Rodriguez I.M."/>
            <person name="Rodriguez B."/>
            <person name="Murad R."/>
            <person name="Mortazavi A."/>
        </authorList>
    </citation>
    <scope>NUCLEOTIDE SEQUENCE [LARGE SCALE GENOMIC DNA]</scope>
    <source>
        <strain evidence="2 3">ALL</strain>
    </source>
</reference>
<dbReference type="EMBL" id="AZBU02000001">
    <property type="protein sequence ID" value="TMS35417.1"/>
    <property type="molecule type" value="Genomic_DNA"/>
</dbReference>
<comment type="caution">
    <text evidence="2">The sequence shown here is derived from an EMBL/GenBank/DDBJ whole genome shotgun (WGS) entry which is preliminary data.</text>
</comment>
<proteinExistence type="predicted"/>
<evidence type="ECO:0000313" key="2">
    <source>
        <dbReference type="EMBL" id="TMS35417.1"/>
    </source>
</evidence>
<feature type="transmembrane region" description="Helical" evidence="1">
    <location>
        <begin position="77"/>
        <end position="96"/>
    </location>
</feature>
<keyword evidence="3" id="KW-1185">Reference proteome</keyword>
<dbReference type="EMBL" id="CM016762">
    <property type="protein sequence ID" value="TMS35417.1"/>
    <property type="molecule type" value="Genomic_DNA"/>
</dbReference>
<reference evidence="2 3" key="1">
    <citation type="journal article" date="2015" name="Genome Biol.">
        <title>Comparative genomics of Steinernema reveals deeply conserved gene regulatory networks.</title>
        <authorList>
            <person name="Dillman A.R."/>
            <person name="Macchietto M."/>
            <person name="Porter C.F."/>
            <person name="Rogers A."/>
            <person name="Williams B."/>
            <person name="Antoshechkin I."/>
            <person name="Lee M.M."/>
            <person name="Goodwin Z."/>
            <person name="Lu X."/>
            <person name="Lewis E.E."/>
            <person name="Goodrich-Blair H."/>
            <person name="Stock S.P."/>
            <person name="Adams B.J."/>
            <person name="Sternberg P.W."/>
            <person name="Mortazavi A."/>
        </authorList>
    </citation>
    <scope>NUCLEOTIDE SEQUENCE [LARGE SCALE GENOMIC DNA]</scope>
    <source>
        <strain evidence="2 3">ALL</strain>
    </source>
</reference>
<keyword evidence="1" id="KW-0472">Membrane</keyword>
<keyword evidence="1" id="KW-0812">Transmembrane</keyword>
<dbReference type="Proteomes" id="UP000298663">
    <property type="component" value="Chromosome X"/>
</dbReference>
<feature type="transmembrane region" description="Helical" evidence="1">
    <location>
        <begin position="6"/>
        <end position="28"/>
    </location>
</feature>
<keyword evidence="1" id="KW-1133">Transmembrane helix</keyword>